<dbReference type="PRINTS" id="PR00735">
    <property type="entry name" value="GLHYDRLASE8"/>
</dbReference>
<dbReference type="AlphaFoldDB" id="A0A0B7GIC6"/>
<evidence type="ECO:0000256" key="3">
    <source>
        <dbReference type="ARBA" id="ARBA00022801"/>
    </source>
</evidence>
<dbReference type="GO" id="GO:0004553">
    <property type="term" value="F:hydrolase activity, hydrolyzing O-glycosyl compounds"/>
    <property type="evidence" value="ECO:0007669"/>
    <property type="project" value="InterPro"/>
</dbReference>
<organism evidence="7 8">
    <name type="scientific">Streptococcus sanguinis</name>
    <dbReference type="NCBI Taxonomy" id="1305"/>
    <lineage>
        <taxon>Bacteria</taxon>
        <taxon>Bacillati</taxon>
        <taxon>Bacillota</taxon>
        <taxon>Bacilli</taxon>
        <taxon>Lactobacillales</taxon>
        <taxon>Streptococcaceae</taxon>
        <taxon>Streptococcus</taxon>
    </lineage>
</organism>
<dbReference type="EC" id="3.2.1.-" evidence="6"/>
<accession>A0A0B7GIC6</accession>
<dbReference type="InterPro" id="IPR019834">
    <property type="entry name" value="Glyco_hydro_8_CS"/>
</dbReference>
<feature type="active site" description="Nucleophile" evidence="5">
    <location>
        <position position="131"/>
    </location>
</feature>
<dbReference type="InterPro" id="IPR008928">
    <property type="entry name" value="6-hairpin_glycosidase_sf"/>
</dbReference>
<dbReference type="Pfam" id="PF01270">
    <property type="entry name" value="Glyco_hydro_8"/>
    <property type="match status" value="1"/>
</dbReference>
<keyword evidence="6" id="KW-0119">Carbohydrate metabolism</keyword>
<proteinExistence type="inferred from homology"/>
<keyword evidence="3 6" id="KW-0378">Hydrolase</keyword>
<dbReference type="GO" id="GO:0000272">
    <property type="term" value="P:polysaccharide catabolic process"/>
    <property type="evidence" value="ECO:0007669"/>
    <property type="project" value="UniProtKB-KW"/>
</dbReference>
<gene>
    <name evidence="7" type="ORF">SSV_0094</name>
</gene>
<dbReference type="InterPro" id="IPR002037">
    <property type="entry name" value="Glyco_hydro_8"/>
</dbReference>
<dbReference type="PROSITE" id="PS00812">
    <property type="entry name" value="GLYCOSYL_HYDROL_F8"/>
    <property type="match status" value="1"/>
</dbReference>
<dbReference type="Proteomes" id="UP000183504">
    <property type="component" value="Unassembled WGS sequence"/>
</dbReference>
<protein>
    <recommendedName>
        <fullName evidence="6">Glucanase</fullName>
        <ecNumber evidence="6">3.2.1.-</ecNumber>
    </recommendedName>
</protein>
<dbReference type="Gene3D" id="1.50.10.10">
    <property type="match status" value="1"/>
</dbReference>
<reference evidence="7 8" key="1">
    <citation type="submission" date="2015-01" db="EMBL/GenBank/DDBJ databases">
        <authorList>
            <person name="Pelicic Vladimir"/>
        </authorList>
    </citation>
    <scope>NUCLEOTIDE SEQUENCE [LARGE SCALE GENOMIC DNA]</scope>
    <source>
        <strain evidence="7 8">2908</strain>
    </source>
</reference>
<evidence type="ECO:0000313" key="7">
    <source>
        <dbReference type="EMBL" id="CEL89429.1"/>
    </source>
</evidence>
<evidence type="ECO:0000256" key="2">
    <source>
        <dbReference type="ARBA" id="ARBA00022729"/>
    </source>
</evidence>
<keyword evidence="4 6" id="KW-0326">Glycosidase</keyword>
<evidence type="ECO:0000256" key="1">
    <source>
        <dbReference type="ARBA" id="ARBA00009209"/>
    </source>
</evidence>
<dbReference type="RefSeq" id="WP_176693520.1">
    <property type="nucleotide sequence ID" value="NZ_CDMW01000001.1"/>
</dbReference>
<comment type="similarity">
    <text evidence="1 6">Belongs to the glycosyl hydrolase 8 (cellulase D) family.</text>
</comment>
<evidence type="ECO:0000256" key="5">
    <source>
        <dbReference type="PROSITE-ProRule" id="PRU10058"/>
    </source>
</evidence>
<keyword evidence="6" id="KW-0624">Polysaccharide degradation</keyword>
<evidence type="ECO:0000313" key="8">
    <source>
        <dbReference type="Proteomes" id="UP000183504"/>
    </source>
</evidence>
<evidence type="ECO:0000256" key="4">
    <source>
        <dbReference type="ARBA" id="ARBA00023295"/>
    </source>
</evidence>
<dbReference type="InterPro" id="IPR012341">
    <property type="entry name" value="6hp_glycosidase-like_sf"/>
</dbReference>
<name>A0A0B7GIC6_STRSA</name>
<dbReference type="EMBL" id="CDMW01000001">
    <property type="protein sequence ID" value="CEL89429.1"/>
    <property type="molecule type" value="Genomic_DNA"/>
</dbReference>
<dbReference type="SUPFAM" id="SSF48208">
    <property type="entry name" value="Six-hairpin glycosidases"/>
    <property type="match status" value="1"/>
</dbReference>
<keyword evidence="2" id="KW-0732">Signal</keyword>
<sequence length="368" mass="42075">MKRTRLRFIWFVIILAVLASILLYTRMGSTPNIKKKIYSQWSKEYVVTKDKLSYIRTANSKTEDVVLSEAQGYGMVIAVDAAKQGYASSADFEKLYQYYLAHRLKDTQLMSWKQTIKDGKSNHEDENNATDGDLYIAYALIQASKQWPDKAKEYQAQAQSILKDVLAYNYNESNGVLTVGNWANAESKFYNLMRTSDTLPQQFQAFYELTKDKQWLTIRDNMLSKLEAISADNKTGLIPDFIWVEGDKVRAADADTVESANDGYYSYNACRLPYNLAQSKDEKSQKMLKKMLSFFLNQEKIYAGYNLKGKALNSNQAGSFTAPVFYAANNNIEFRKLVQQNKYLFMQGLPSDNYYDAAVTTMIALETL</sequence>
<evidence type="ECO:0000256" key="6">
    <source>
        <dbReference type="RuleBase" id="RU361167"/>
    </source>
</evidence>